<organism evidence="9 10">
    <name type="scientific">Trinickia fusca</name>
    <dbReference type="NCBI Taxonomy" id="2419777"/>
    <lineage>
        <taxon>Bacteria</taxon>
        <taxon>Pseudomonadati</taxon>
        <taxon>Pseudomonadota</taxon>
        <taxon>Betaproteobacteria</taxon>
        <taxon>Burkholderiales</taxon>
        <taxon>Burkholderiaceae</taxon>
        <taxon>Trinickia</taxon>
    </lineage>
</organism>
<name>A0A494X0N7_9BURK</name>
<keyword evidence="10" id="KW-1185">Reference proteome</keyword>
<proteinExistence type="inferred from homology"/>
<reference evidence="9 10" key="1">
    <citation type="submission" date="2018-10" db="EMBL/GenBank/DDBJ databases">
        <title>Paraburkholderia sp. 7MK8-2, isolated from soil.</title>
        <authorList>
            <person name="Gao Z.-H."/>
            <person name="Qiu L.-H."/>
        </authorList>
    </citation>
    <scope>NUCLEOTIDE SEQUENCE [LARGE SCALE GENOMIC DNA]</scope>
    <source>
        <strain evidence="9 10">7MK8-2</strain>
    </source>
</reference>
<evidence type="ECO:0000313" key="10">
    <source>
        <dbReference type="Proteomes" id="UP000280434"/>
    </source>
</evidence>
<dbReference type="GO" id="GO:1901605">
    <property type="term" value="P:alpha-amino acid metabolic process"/>
    <property type="evidence" value="ECO:0007669"/>
    <property type="project" value="TreeGrafter"/>
</dbReference>
<evidence type="ECO:0000256" key="5">
    <source>
        <dbReference type="ARBA" id="ARBA00022679"/>
    </source>
</evidence>
<evidence type="ECO:0000259" key="8">
    <source>
        <dbReference type="Pfam" id="PF00155"/>
    </source>
</evidence>
<evidence type="ECO:0000256" key="1">
    <source>
        <dbReference type="ARBA" id="ARBA00001933"/>
    </source>
</evidence>
<dbReference type="InterPro" id="IPR050859">
    <property type="entry name" value="Class-I_PLP-dep_aminotransf"/>
</dbReference>
<dbReference type="GO" id="GO:0008483">
    <property type="term" value="F:transaminase activity"/>
    <property type="evidence" value="ECO:0007669"/>
    <property type="project" value="UniProtKB-KW"/>
</dbReference>
<feature type="region of interest" description="Disordered" evidence="7">
    <location>
        <begin position="1"/>
        <end position="23"/>
    </location>
</feature>
<dbReference type="EMBL" id="RBZV01000016">
    <property type="protein sequence ID" value="RKP43900.1"/>
    <property type="molecule type" value="Genomic_DNA"/>
</dbReference>
<feature type="domain" description="Aminotransferase class I/classII large" evidence="8">
    <location>
        <begin position="76"/>
        <end position="411"/>
    </location>
</feature>
<comment type="caution">
    <text evidence="9">The sequence shown here is derived from an EMBL/GenBank/DDBJ whole genome shotgun (WGS) entry which is preliminary data.</text>
</comment>
<keyword evidence="6" id="KW-0663">Pyridoxal phosphate</keyword>
<comment type="subunit">
    <text evidence="3">Homodimer.</text>
</comment>
<dbReference type="SUPFAM" id="SSF53383">
    <property type="entry name" value="PLP-dependent transferases"/>
    <property type="match status" value="1"/>
</dbReference>
<dbReference type="PANTHER" id="PTHR42790:SF19">
    <property type="entry name" value="KYNURENINE_ALPHA-AMINOADIPATE AMINOTRANSFERASE, MITOCHONDRIAL"/>
    <property type="match status" value="1"/>
</dbReference>
<keyword evidence="4 9" id="KW-0032">Aminotransferase</keyword>
<dbReference type="Proteomes" id="UP000280434">
    <property type="component" value="Unassembled WGS sequence"/>
</dbReference>
<dbReference type="InterPro" id="IPR015424">
    <property type="entry name" value="PyrdxlP-dep_Trfase"/>
</dbReference>
<keyword evidence="5 9" id="KW-0808">Transferase</keyword>
<gene>
    <name evidence="9" type="ORF">D7S89_24530</name>
</gene>
<dbReference type="AlphaFoldDB" id="A0A494X0N7"/>
<accession>A0A494X0N7</accession>
<dbReference type="InterPro" id="IPR015421">
    <property type="entry name" value="PyrdxlP-dep_Trfase_major"/>
</dbReference>
<dbReference type="Pfam" id="PF00155">
    <property type="entry name" value="Aminotran_1_2"/>
    <property type="match status" value="1"/>
</dbReference>
<evidence type="ECO:0000256" key="2">
    <source>
        <dbReference type="ARBA" id="ARBA00007441"/>
    </source>
</evidence>
<protein>
    <submittedName>
        <fullName evidence="9">PLP-dependent aminotransferase family protein</fullName>
    </submittedName>
</protein>
<feature type="compositionally biased region" description="Polar residues" evidence="7">
    <location>
        <begin position="1"/>
        <end position="15"/>
    </location>
</feature>
<evidence type="ECO:0000256" key="6">
    <source>
        <dbReference type="ARBA" id="ARBA00022898"/>
    </source>
</evidence>
<dbReference type="OrthoDB" id="9804020at2"/>
<dbReference type="PANTHER" id="PTHR42790">
    <property type="entry name" value="AMINOTRANSFERASE"/>
    <property type="match status" value="1"/>
</dbReference>
<comment type="similarity">
    <text evidence="2">Belongs to the class-I pyridoxal-phosphate-dependent aminotransferase family.</text>
</comment>
<evidence type="ECO:0000256" key="3">
    <source>
        <dbReference type="ARBA" id="ARBA00011738"/>
    </source>
</evidence>
<dbReference type="CDD" id="cd00609">
    <property type="entry name" value="AAT_like"/>
    <property type="match status" value="1"/>
</dbReference>
<dbReference type="Gene3D" id="3.40.640.10">
    <property type="entry name" value="Type I PLP-dependent aspartate aminotransferase-like (Major domain)"/>
    <property type="match status" value="1"/>
</dbReference>
<dbReference type="InterPro" id="IPR004839">
    <property type="entry name" value="Aminotransferase_I/II_large"/>
</dbReference>
<dbReference type="GO" id="GO:0030170">
    <property type="term" value="F:pyridoxal phosphate binding"/>
    <property type="evidence" value="ECO:0007669"/>
    <property type="project" value="InterPro"/>
</dbReference>
<evidence type="ECO:0000256" key="4">
    <source>
        <dbReference type="ARBA" id="ARBA00022576"/>
    </source>
</evidence>
<dbReference type="FunFam" id="3.40.640.10:FF:000053">
    <property type="entry name" value="Aminotransferase, class I"/>
    <property type="match status" value="1"/>
</dbReference>
<comment type="cofactor">
    <cofactor evidence="1">
        <name>pyridoxal 5'-phosphate</name>
        <dbReference type="ChEBI" id="CHEBI:597326"/>
    </cofactor>
</comment>
<sequence length="418" mass="44834">MEATRLTLNTPTPANASDDAYGFTEPFRAPQGSPIRELFKYVGRPGMISFAGGYPSKDLFDREGIAAALDVAYRSDPIACLQYGDTAGAPALRRSLTRLMATRGVTCTLDDLVVTTGSQQGFDLLIRTLVAPGDTVLIEEPAYPAAIQALRLAGAQIVTVRTDHDGIDVDALAAQLEAMRDGPRPKLLYTVPTFANPTGATLPRARREALVRLAVAHRFVLVEDDPYGELRFSGEPVPPIIALAGNVDGAKDWIVYLGSLSKIVAPGLRVGWAIAPAPIARRMIVAKQTGDLCTAPLSQELVRHYLDSGRLDTHLQTIVDAYRKRCDALVSALAHFAPGQIELAAPSGGMFVWARFTGGRDASETLKRALEQNVMYVPGQAFYVRDADASSLRLSFAAPSEAEAFEGARRLAQALASG</sequence>
<evidence type="ECO:0000313" key="9">
    <source>
        <dbReference type="EMBL" id="RKP43900.1"/>
    </source>
</evidence>
<evidence type="ECO:0000256" key="7">
    <source>
        <dbReference type="SAM" id="MobiDB-lite"/>
    </source>
</evidence>
<dbReference type="InterPro" id="IPR015422">
    <property type="entry name" value="PyrdxlP-dep_Trfase_small"/>
</dbReference>
<dbReference type="Gene3D" id="3.90.1150.10">
    <property type="entry name" value="Aspartate Aminotransferase, domain 1"/>
    <property type="match status" value="1"/>
</dbReference>